<name>A0A1B4VEC7_9GAMM</name>
<dbReference type="RefSeq" id="WP_096461457.1">
    <property type="nucleotide sequence ID" value="NZ_AP014936.1"/>
</dbReference>
<evidence type="ECO:0000259" key="3">
    <source>
        <dbReference type="Pfam" id="PF03364"/>
    </source>
</evidence>
<dbReference type="InterPro" id="IPR005031">
    <property type="entry name" value="COQ10_START"/>
</dbReference>
<dbReference type="PANTHER" id="PTHR12901">
    <property type="entry name" value="SPERM PROTEIN HOMOLOG"/>
    <property type="match status" value="1"/>
</dbReference>
<evidence type="ECO:0000313" key="4">
    <source>
        <dbReference type="EMBL" id="BAU48997.1"/>
    </source>
</evidence>
<keyword evidence="5" id="KW-1185">Reference proteome</keyword>
<accession>A0A1B4VEC7</accession>
<dbReference type="Pfam" id="PF03364">
    <property type="entry name" value="Polyketide_cyc"/>
    <property type="match status" value="1"/>
</dbReference>
<gene>
    <name evidence="4" type="ORF">SVA_2449</name>
</gene>
<dbReference type="GO" id="GO:0048039">
    <property type="term" value="F:ubiquinone binding"/>
    <property type="evidence" value="ECO:0007669"/>
    <property type="project" value="InterPro"/>
</dbReference>
<dbReference type="CDD" id="cd07813">
    <property type="entry name" value="COQ10p_like"/>
    <property type="match status" value="1"/>
</dbReference>
<sequence length="145" mass="16671">MSSIRRSALVPYSDAEMYALVADIPAYPRFLPWCGDARVLSRTEDEVLAAITIAYGGIHKTFTTRNLLQKNKMMEIRLVEGPFRYLHGYWRFQPLDERSSKISVDLEFEVENRLLAVALTPVFTTIATQLVDAFHKRAIELHGRR</sequence>
<evidence type="ECO:0000313" key="5">
    <source>
        <dbReference type="Proteomes" id="UP000218899"/>
    </source>
</evidence>
<dbReference type="InterPro" id="IPR044996">
    <property type="entry name" value="COQ10-like"/>
</dbReference>
<proteinExistence type="inferred from homology"/>
<feature type="domain" description="Coenzyme Q-binding protein COQ10 START" evidence="3">
    <location>
        <begin position="10"/>
        <end position="134"/>
    </location>
</feature>
<dbReference type="GO" id="GO:0045333">
    <property type="term" value="P:cellular respiration"/>
    <property type="evidence" value="ECO:0007669"/>
    <property type="project" value="InterPro"/>
</dbReference>
<reference evidence="4 5" key="1">
    <citation type="submission" date="2015-08" db="EMBL/GenBank/DDBJ databases">
        <title>Complete genome sequence of Sulfurifustis variabilis.</title>
        <authorList>
            <person name="Miura A."/>
            <person name="Kojima H."/>
            <person name="Fukui M."/>
        </authorList>
    </citation>
    <scope>NUCLEOTIDE SEQUENCE [LARGE SCALE GENOMIC DNA]</scope>
    <source>
        <strain evidence="5">skN76</strain>
    </source>
</reference>
<dbReference type="InterPro" id="IPR023393">
    <property type="entry name" value="START-like_dom_sf"/>
</dbReference>
<organism evidence="4 5">
    <name type="scientific">Sulfurifustis variabilis</name>
    <dbReference type="NCBI Taxonomy" id="1675686"/>
    <lineage>
        <taxon>Bacteria</taxon>
        <taxon>Pseudomonadati</taxon>
        <taxon>Pseudomonadota</taxon>
        <taxon>Gammaproteobacteria</taxon>
        <taxon>Acidiferrobacterales</taxon>
        <taxon>Acidiferrobacteraceae</taxon>
        <taxon>Sulfurifustis</taxon>
    </lineage>
</organism>
<dbReference type="KEGG" id="sva:SVA_2449"/>
<dbReference type="AlphaFoldDB" id="A0A1B4VEC7"/>
<protein>
    <submittedName>
        <fullName evidence="4">Cyclase</fullName>
    </submittedName>
</protein>
<evidence type="ECO:0000256" key="2">
    <source>
        <dbReference type="ARBA" id="ARBA00022649"/>
    </source>
</evidence>
<dbReference type="Gene3D" id="3.30.530.20">
    <property type="match status" value="1"/>
</dbReference>
<keyword evidence="2" id="KW-1277">Toxin-antitoxin system</keyword>
<dbReference type="Proteomes" id="UP000218899">
    <property type="component" value="Chromosome"/>
</dbReference>
<dbReference type="SUPFAM" id="SSF55961">
    <property type="entry name" value="Bet v1-like"/>
    <property type="match status" value="1"/>
</dbReference>
<dbReference type="OrthoDB" id="9804759at2"/>
<dbReference type="PANTHER" id="PTHR12901:SF10">
    <property type="entry name" value="COENZYME Q-BINDING PROTEIN COQ10, MITOCHONDRIAL"/>
    <property type="match status" value="1"/>
</dbReference>
<evidence type="ECO:0000256" key="1">
    <source>
        <dbReference type="ARBA" id="ARBA00008918"/>
    </source>
</evidence>
<dbReference type="EMBL" id="AP014936">
    <property type="protein sequence ID" value="BAU48997.1"/>
    <property type="molecule type" value="Genomic_DNA"/>
</dbReference>
<comment type="similarity">
    <text evidence="1">Belongs to the ribosome association toxin RatA family.</text>
</comment>